<evidence type="ECO:0000259" key="3">
    <source>
        <dbReference type="PROSITE" id="PS50878"/>
    </source>
</evidence>
<gene>
    <name evidence="4" type="primary">ABSGL_00970.1 scaffold 1081</name>
</gene>
<dbReference type="InterPro" id="IPR043128">
    <property type="entry name" value="Rev_trsase/Diguanyl_cyclase"/>
</dbReference>
<feature type="non-terminal residue" evidence="4">
    <location>
        <position position="1"/>
    </location>
</feature>
<reference evidence="4" key="1">
    <citation type="submission" date="2016-04" db="EMBL/GenBank/DDBJ databases">
        <authorList>
            <person name="Evans L.H."/>
            <person name="Alamgir A."/>
            <person name="Owens N."/>
            <person name="Weber N.D."/>
            <person name="Virtaneva K."/>
            <person name="Barbian K."/>
            <person name="Babar A."/>
            <person name="Rosenke K."/>
        </authorList>
    </citation>
    <scope>NUCLEOTIDE SEQUENCE [LARGE SCALE GENOMIC DNA]</scope>
    <source>
        <strain evidence="4">CBS 101.48</strain>
    </source>
</reference>
<evidence type="ECO:0000256" key="2">
    <source>
        <dbReference type="SAM" id="MobiDB-lite"/>
    </source>
</evidence>
<sequence length="538" mass="62038">RSTYAIVLGAPWCQRHDPLVISWKNGTYFTPPAQDTPSKGIMVNTLELPSEDNDFGIESLSDSTFSDSLPDIPTPKDNADKPWKNPPETSSQSSPDKPDTIDINAIPAQYRHLASVFSKKEANILPSHRKYDMEIKLQKDASPPWGPIYNLADNELKALREYLDENLAKGFIRHSQSPAGAPILFVKKKDQSLRLCVDYRGLNKVTIKNRYPLPLITEMIDKLKTATIFTKIDLRGAYNLVRIKEGDEWKTAFRTRYGHFEYLVMPFGLSNAPATFQHMINDIFRDMLDHYVIAYLDDILVFSPNDQEHHDHVTKVLQRLKDHQLYAKLEKCSFSRKQVEFLGHIISPQGIGMDKAKVSAIQHWKPPTSVRELQVFLGFANYYRKFIAHYSKIALPMTKLLCTKDKLPWNWTTPAQQAFDNLKDQFCTAPILQHPDHTKPFILETDASDFAIGAVLFQRGTHDDHLHPVAFFSRKFKAPEINYEIYDKELLAIVESLQQWRHLLIASVEPVTIYTDHKNLEYFTTTRRLNRRQARWSI</sequence>
<dbReference type="CDD" id="cd09274">
    <property type="entry name" value="RNase_HI_RT_Ty3"/>
    <property type="match status" value="1"/>
</dbReference>
<dbReference type="InterPro" id="IPR041577">
    <property type="entry name" value="RT_RNaseH_2"/>
</dbReference>
<dbReference type="FunFam" id="3.30.70.270:FF:000020">
    <property type="entry name" value="Transposon Tf2-6 polyprotein-like Protein"/>
    <property type="match status" value="1"/>
</dbReference>
<dbReference type="Proteomes" id="UP000078561">
    <property type="component" value="Unassembled WGS sequence"/>
</dbReference>
<dbReference type="OMA" id="RPGVDHK"/>
<dbReference type="InParanoid" id="A0A163IVQ6"/>
<dbReference type="PANTHER" id="PTHR37984">
    <property type="entry name" value="PROTEIN CBG26694"/>
    <property type="match status" value="1"/>
</dbReference>
<dbReference type="PANTHER" id="PTHR37984:SF5">
    <property type="entry name" value="PROTEIN NYNRIN-LIKE"/>
    <property type="match status" value="1"/>
</dbReference>
<dbReference type="Pfam" id="PF00078">
    <property type="entry name" value="RVT_1"/>
    <property type="match status" value="1"/>
</dbReference>
<dbReference type="Gene3D" id="3.10.10.10">
    <property type="entry name" value="HIV Type 1 Reverse Transcriptase, subunit A, domain 1"/>
    <property type="match status" value="1"/>
</dbReference>
<evidence type="ECO:0000313" key="5">
    <source>
        <dbReference type="Proteomes" id="UP000078561"/>
    </source>
</evidence>
<dbReference type="AlphaFoldDB" id="A0A163IVQ6"/>
<feature type="region of interest" description="Disordered" evidence="2">
    <location>
        <begin position="53"/>
        <end position="102"/>
    </location>
</feature>
<dbReference type="Pfam" id="PF17919">
    <property type="entry name" value="RT_RNaseH_2"/>
    <property type="match status" value="1"/>
</dbReference>
<name>A0A163IVQ6_ABSGL</name>
<feature type="domain" description="Reverse transcriptase" evidence="3">
    <location>
        <begin position="167"/>
        <end position="346"/>
    </location>
</feature>
<organism evidence="4">
    <name type="scientific">Absidia glauca</name>
    <name type="common">Pin mould</name>
    <dbReference type="NCBI Taxonomy" id="4829"/>
    <lineage>
        <taxon>Eukaryota</taxon>
        <taxon>Fungi</taxon>
        <taxon>Fungi incertae sedis</taxon>
        <taxon>Mucoromycota</taxon>
        <taxon>Mucoromycotina</taxon>
        <taxon>Mucoromycetes</taxon>
        <taxon>Mucorales</taxon>
        <taxon>Cunninghamellaceae</taxon>
        <taxon>Absidia</taxon>
    </lineage>
</organism>
<protein>
    <recommendedName>
        <fullName evidence="3">Reverse transcriptase domain-containing protein</fullName>
    </recommendedName>
</protein>
<dbReference type="EMBL" id="LT550404">
    <property type="protein sequence ID" value="SAL95633.1"/>
    <property type="molecule type" value="Genomic_DNA"/>
</dbReference>
<dbReference type="GO" id="GO:0003824">
    <property type="term" value="F:catalytic activity"/>
    <property type="evidence" value="ECO:0007669"/>
    <property type="project" value="UniProtKB-KW"/>
</dbReference>
<proteinExistence type="predicted"/>
<keyword evidence="5" id="KW-1185">Reference proteome</keyword>
<dbReference type="FunFam" id="3.10.20.370:FF:000001">
    <property type="entry name" value="Retrovirus-related Pol polyprotein from transposon 17.6-like protein"/>
    <property type="match status" value="1"/>
</dbReference>
<accession>A0A163IVQ6</accession>
<dbReference type="PROSITE" id="PS50878">
    <property type="entry name" value="RT_POL"/>
    <property type="match status" value="1"/>
</dbReference>
<dbReference type="STRING" id="4829.A0A163IVQ6"/>
<keyword evidence="1" id="KW-0511">Multifunctional enzyme</keyword>
<dbReference type="CDD" id="cd01647">
    <property type="entry name" value="RT_LTR"/>
    <property type="match status" value="1"/>
</dbReference>
<dbReference type="InterPro" id="IPR043502">
    <property type="entry name" value="DNA/RNA_pol_sf"/>
</dbReference>
<evidence type="ECO:0000313" key="4">
    <source>
        <dbReference type="EMBL" id="SAL95633.1"/>
    </source>
</evidence>
<dbReference type="Gene3D" id="3.30.70.270">
    <property type="match status" value="2"/>
</dbReference>
<evidence type="ECO:0000256" key="1">
    <source>
        <dbReference type="ARBA" id="ARBA00023268"/>
    </source>
</evidence>
<dbReference type="Gene3D" id="3.10.20.370">
    <property type="match status" value="1"/>
</dbReference>
<dbReference type="InterPro" id="IPR050951">
    <property type="entry name" value="Retrovirus_Pol_polyprotein"/>
</dbReference>
<feature type="non-terminal residue" evidence="4">
    <location>
        <position position="538"/>
    </location>
</feature>
<dbReference type="OrthoDB" id="2283961at2759"/>
<dbReference type="InterPro" id="IPR000477">
    <property type="entry name" value="RT_dom"/>
</dbReference>
<dbReference type="SUPFAM" id="SSF56672">
    <property type="entry name" value="DNA/RNA polymerases"/>
    <property type="match status" value="1"/>
</dbReference>